<sequence>MPSLFYILLSPVLLFISIPLSLFAALTTTLAFSTLFFRALLVYAELGAVLIQNKFASQHANEKTLVPTSVTPAVAEGKQPRHKSRRSSAGSGSNGGSTTPRLPDTGFGIYSGGGVVRDFEGVGGWRVPGTPDEDAIWTSLNSRLELPAMVDGRRRNHHRSRTSGSLTTVSLPLNSPVRSRARTPTSVRVGGSTSPEEYFANRAPSKSTTALDAANI</sequence>
<evidence type="ECO:0000256" key="1">
    <source>
        <dbReference type="SAM" id="MobiDB-lite"/>
    </source>
</evidence>
<protein>
    <submittedName>
        <fullName evidence="2">Uncharacterized protein</fullName>
    </submittedName>
</protein>
<gene>
    <name evidence="2" type="ORF">HO173_002712</name>
</gene>
<organism evidence="2 3">
    <name type="scientific">Letharia columbiana</name>
    <dbReference type="NCBI Taxonomy" id="112416"/>
    <lineage>
        <taxon>Eukaryota</taxon>
        <taxon>Fungi</taxon>
        <taxon>Dikarya</taxon>
        <taxon>Ascomycota</taxon>
        <taxon>Pezizomycotina</taxon>
        <taxon>Lecanoromycetes</taxon>
        <taxon>OSLEUM clade</taxon>
        <taxon>Lecanoromycetidae</taxon>
        <taxon>Lecanorales</taxon>
        <taxon>Lecanorineae</taxon>
        <taxon>Parmeliaceae</taxon>
        <taxon>Letharia</taxon>
    </lineage>
</organism>
<feature type="region of interest" description="Disordered" evidence="1">
    <location>
        <begin position="67"/>
        <end position="104"/>
    </location>
</feature>
<dbReference type="RefSeq" id="XP_037168737.1">
    <property type="nucleotide sequence ID" value="XM_037304644.1"/>
</dbReference>
<accession>A0A8H6G2N1</accession>
<name>A0A8H6G2N1_9LECA</name>
<dbReference type="EMBL" id="JACCJC010000006">
    <property type="protein sequence ID" value="KAF6239450.1"/>
    <property type="molecule type" value="Genomic_DNA"/>
</dbReference>
<dbReference type="GeneID" id="59284384"/>
<evidence type="ECO:0000313" key="2">
    <source>
        <dbReference type="EMBL" id="KAF6239450.1"/>
    </source>
</evidence>
<dbReference type="Proteomes" id="UP000578531">
    <property type="component" value="Unassembled WGS sequence"/>
</dbReference>
<reference evidence="2 3" key="1">
    <citation type="journal article" date="2020" name="Genomics">
        <title>Complete, high-quality genomes from long-read metagenomic sequencing of two wolf lichen thalli reveals enigmatic genome architecture.</title>
        <authorList>
            <person name="McKenzie S.K."/>
            <person name="Walston R.F."/>
            <person name="Allen J.L."/>
        </authorList>
    </citation>
    <scope>NUCLEOTIDE SEQUENCE [LARGE SCALE GENOMIC DNA]</scope>
    <source>
        <strain evidence="2">WasteWater2</strain>
    </source>
</reference>
<dbReference type="OrthoDB" id="4492972at2759"/>
<dbReference type="AlphaFoldDB" id="A0A8H6G2N1"/>
<proteinExistence type="predicted"/>
<feature type="compositionally biased region" description="Polar residues" evidence="1">
    <location>
        <begin position="162"/>
        <end position="195"/>
    </location>
</feature>
<evidence type="ECO:0000313" key="3">
    <source>
        <dbReference type="Proteomes" id="UP000578531"/>
    </source>
</evidence>
<feature type="region of interest" description="Disordered" evidence="1">
    <location>
        <begin position="153"/>
        <end position="216"/>
    </location>
</feature>
<keyword evidence="3" id="KW-1185">Reference proteome</keyword>
<comment type="caution">
    <text evidence="2">The sequence shown here is derived from an EMBL/GenBank/DDBJ whole genome shotgun (WGS) entry which is preliminary data.</text>
</comment>